<dbReference type="Proteomes" id="UP001174909">
    <property type="component" value="Unassembled WGS sequence"/>
</dbReference>
<accession>A0AA35QVF4</accession>
<sequence length="214" mass="23587">MANIAVQVPSYVKLDQQQTPRADRDNERDSPLFSLDPSPGSSFNKGSTFLPLFGAARKAALPMIAMSAVGWMLFVLSFGIYRNRHMYVGSITDHPELYWAWAACIVGPVAYVLALIHAVMWKRAGAAIGSVTALLGMVYTATLGYALITCGIYTYEAVKHSDEEFSEYSAYPEYVGLMLAGSFLACFFWGLTVALWPWYTDGTAKVSKTSDYLQ</sequence>
<feature type="compositionally biased region" description="Basic and acidic residues" evidence="1">
    <location>
        <begin position="21"/>
        <end position="30"/>
    </location>
</feature>
<dbReference type="AlphaFoldDB" id="A0AA35QVF4"/>
<feature type="transmembrane region" description="Helical" evidence="2">
    <location>
        <begin position="98"/>
        <end position="121"/>
    </location>
</feature>
<gene>
    <name evidence="3" type="ORF">GBAR_LOCUS1240</name>
</gene>
<proteinExistence type="predicted"/>
<keyword evidence="2" id="KW-0472">Membrane</keyword>
<evidence type="ECO:0000256" key="2">
    <source>
        <dbReference type="SAM" id="Phobius"/>
    </source>
</evidence>
<evidence type="ECO:0000313" key="4">
    <source>
        <dbReference type="Proteomes" id="UP001174909"/>
    </source>
</evidence>
<feature type="region of interest" description="Disordered" evidence="1">
    <location>
        <begin position="15"/>
        <end position="39"/>
    </location>
</feature>
<keyword evidence="4" id="KW-1185">Reference proteome</keyword>
<evidence type="ECO:0000313" key="3">
    <source>
        <dbReference type="EMBL" id="CAI7993304.1"/>
    </source>
</evidence>
<feature type="transmembrane region" description="Helical" evidence="2">
    <location>
        <begin position="175"/>
        <end position="199"/>
    </location>
</feature>
<reference evidence="3" key="1">
    <citation type="submission" date="2023-03" db="EMBL/GenBank/DDBJ databases">
        <authorList>
            <person name="Steffen K."/>
            <person name="Cardenas P."/>
        </authorList>
    </citation>
    <scope>NUCLEOTIDE SEQUENCE</scope>
</reference>
<keyword evidence="2" id="KW-0812">Transmembrane</keyword>
<organism evidence="3 4">
    <name type="scientific">Geodia barretti</name>
    <name type="common">Barrett's horny sponge</name>
    <dbReference type="NCBI Taxonomy" id="519541"/>
    <lineage>
        <taxon>Eukaryota</taxon>
        <taxon>Metazoa</taxon>
        <taxon>Porifera</taxon>
        <taxon>Demospongiae</taxon>
        <taxon>Heteroscleromorpha</taxon>
        <taxon>Tetractinellida</taxon>
        <taxon>Astrophorina</taxon>
        <taxon>Geodiidae</taxon>
        <taxon>Geodia</taxon>
    </lineage>
</organism>
<feature type="transmembrane region" description="Helical" evidence="2">
    <location>
        <begin position="133"/>
        <end position="155"/>
    </location>
</feature>
<name>A0AA35QVF4_GEOBA</name>
<comment type="caution">
    <text evidence="3">The sequence shown here is derived from an EMBL/GenBank/DDBJ whole genome shotgun (WGS) entry which is preliminary data.</text>
</comment>
<dbReference type="EMBL" id="CASHTH010000187">
    <property type="protein sequence ID" value="CAI7993304.1"/>
    <property type="molecule type" value="Genomic_DNA"/>
</dbReference>
<evidence type="ECO:0000256" key="1">
    <source>
        <dbReference type="SAM" id="MobiDB-lite"/>
    </source>
</evidence>
<keyword evidence="2" id="KW-1133">Transmembrane helix</keyword>
<protein>
    <submittedName>
        <fullName evidence="3">Uncharacterized protein</fullName>
    </submittedName>
</protein>
<feature type="transmembrane region" description="Helical" evidence="2">
    <location>
        <begin position="59"/>
        <end position="78"/>
    </location>
</feature>